<keyword evidence="8" id="KW-0067">ATP-binding</keyword>
<keyword evidence="7" id="KW-0862">Zinc</keyword>
<accession>A0A7D9D0U8</accession>
<evidence type="ECO:0000256" key="6">
    <source>
        <dbReference type="ARBA" id="ARBA00022771"/>
    </source>
</evidence>
<dbReference type="GO" id="GO:0003677">
    <property type="term" value="F:DNA binding"/>
    <property type="evidence" value="ECO:0007669"/>
    <property type="project" value="InterPro"/>
</dbReference>
<evidence type="ECO:0000256" key="5">
    <source>
        <dbReference type="ARBA" id="ARBA00022763"/>
    </source>
</evidence>
<reference evidence="12 13" key="1">
    <citation type="submission" date="2019-07" db="EMBL/GenBank/DDBJ databases">
        <authorList>
            <person name="Friedrich A."/>
            <person name="Schacherer J."/>
        </authorList>
    </citation>
    <scope>NUCLEOTIDE SEQUENCE [LARGE SCALE GENOMIC DNA]</scope>
</reference>
<dbReference type="InterPro" id="IPR003959">
    <property type="entry name" value="ATPase_AAA_core"/>
</dbReference>
<dbReference type="Gene3D" id="3.30.160.60">
    <property type="entry name" value="Classic Zinc Finger"/>
    <property type="match status" value="1"/>
</dbReference>
<dbReference type="Pfam" id="PF12002">
    <property type="entry name" value="MgsA_C"/>
    <property type="match status" value="1"/>
</dbReference>
<dbReference type="GO" id="GO:0005524">
    <property type="term" value="F:ATP binding"/>
    <property type="evidence" value="ECO:0007669"/>
    <property type="project" value="UniProtKB-KW"/>
</dbReference>
<keyword evidence="4" id="KW-0547">Nucleotide-binding</keyword>
<dbReference type="InterPro" id="IPR051314">
    <property type="entry name" value="AAA_ATPase_RarA/MGS1/WRNIP1"/>
</dbReference>
<gene>
    <name evidence="12" type="primary">MGS1</name>
    <name evidence="12" type="ORF">DEBR0S6_02784G</name>
</gene>
<dbReference type="InterPro" id="IPR021886">
    <property type="entry name" value="MgsA_C"/>
</dbReference>
<keyword evidence="6 10" id="KW-0863">Zinc-finger</keyword>
<feature type="region of interest" description="Disordered" evidence="11">
    <location>
        <begin position="98"/>
        <end position="138"/>
    </location>
</feature>
<evidence type="ECO:0000256" key="7">
    <source>
        <dbReference type="ARBA" id="ARBA00022833"/>
    </source>
</evidence>
<sequence length="664" mass="74778">MVKCPICSKDVPIQLINKHLDKCELSSSGHGMKKVENKVMEGRQEGQQKKQKMRSSSLLDVLNGGKKKSRRSGGEHRIFSSQFANEISDEILKEGKRKSDPIVIDSTEPDACLMHSDKRPRTEDRKIPSSPVLSGKARQREQIKILKLQSRLPLAERLRPTTLENYIGQKHLVGRGGILRGFIESDRIPSMILWGFPGTGKTTLARIISHSTKSRFVELSATTNGISDCKKIFQEAKNELKLTGRKTIVFVDEIHRFNKAQQDIFLPYVERGTITLIGATTENPSFQLNSALLSRCRVFVLKKLSLDELKEIVCRALVEINKTRKLVYNKMVLKFLPDAVEYICNISDGDSRSALNLLELADSHFMTVDEEKTEQGEGDGKGSRIATERMGSKKMENAKSRENAEKNMVNMNKSTQNMDKDTQIMNKDTQNTKDTQSMNKDTHNTNKSSQTESHTANRHVLEVAAEDLRKVFKRTQMVYDRVGDAHYDTISAFHKSVRGSSPDAAIYYLARMLKGGEDPLYVARRMIRIASEDVGDVDDSCLPFAVAAYRAVQLIGLPEAELALAQCAVKLARAPKSVEIYRAWKEINAKIDNEPDVAAAAIPLHLRNAPTKLMEDLGYSEGYKYNPDYRDGKVKQEYLPKELKGLKLLRGQHLGTRIDPDLER</sequence>
<evidence type="ECO:0000313" key="12">
    <source>
        <dbReference type="EMBL" id="VUG19899.1"/>
    </source>
</evidence>
<organism evidence="12 13">
    <name type="scientific">Dekkera bruxellensis</name>
    <name type="common">Brettanomyces custersii</name>
    <dbReference type="NCBI Taxonomy" id="5007"/>
    <lineage>
        <taxon>Eukaryota</taxon>
        <taxon>Fungi</taxon>
        <taxon>Dikarya</taxon>
        <taxon>Ascomycota</taxon>
        <taxon>Saccharomycotina</taxon>
        <taxon>Pichiomycetes</taxon>
        <taxon>Pichiales</taxon>
        <taxon>Pichiaceae</taxon>
        <taxon>Brettanomyces</taxon>
    </lineage>
</organism>
<feature type="region of interest" description="Disordered" evidence="11">
    <location>
        <begin position="430"/>
        <end position="455"/>
    </location>
</feature>
<keyword evidence="13" id="KW-1185">Reference proteome</keyword>
<name>A0A7D9D0U8_DEKBR</name>
<dbReference type="SMART" id="SM00734">
    <property type="entry name" value="ZnF_Rad18"/>
    <property type="match status" value="1"/>
</dbReference>
<feature type="compositionally biased region" description="Polar residues" evidence="11">
    <location>
        <begin position="430"/>
        <end position="454"/>
    </location>
</feature>
<dbReference type="GO" id="GO:0005634">
    <property type="term" value="C:nucleus"/>
    <property type="evidence" value="ECO:0007669"/>
    <property type="project" value="TreeGrafter"/>
</dbReference>
<feature type="region of interest" description="Disordered" evidence="11">
    <location>
        <begin position="369"/>
        <end position="404"/>
    </location>
</feature>
<dbReference type="InterPro" id="IPR027417">
    <property type="entry name" value="P-loop_NTPase"/>
</dbReference>
<dbReference type="GO" id="GO:0016887">
    <property type="term" value="F:ATP hydrolysis activity"/>
    <property type="evidence" value="ECO:0007669"/>
    <property type="project" value="InterPro"/>
</dbReference>
<dbReference type="PANTHER" id="PTHR13779:SF7">
    <property type="entry name" value="ATPASE WRNIP1"/>
    <property type="match status" value="1"/>
</dbReference>
<keyword evidence="3" id="KW-0479">Metal-binding</keyword>
<dbReference type="Gene3D" id="1.10.8.60">
    <property type="match status" value="1"/>
</dbReference>
<dbReference type="EMBL" id="CABFWN010000006">
    <property type="protein sequence ID" value="VUG19899.1"/>
    <property type="molecule type" value="Genomic_DNA"/>
</dbReference>
<evidence type="ECO:0000256" key="8">
    <source>
        <dbReference type="ARBA" id="ARBA00022840"/>
    </source>
</evidence>
<dbReference type="Gene3D" id="3.40.50.300">
    <property type="entry name" value="P-loop containing nucleotide triphosphate hydrolases"/>
    <property type="match status" value="1"/>
</dbReference>
<evidence type="ECO:0000256" key="4">
    <source>
        <dbReference type="ARBA" id="ARBA00022741"/>
    </source>
</evidence>
<dbReference type="FunFam" id="1.20.272.10:FF:000001">
    <property type="entry name" value="Putative AAA family ATPase"/>
    <property type="match status" value="1"/>
</dbReference>
<dbReference type="PROSITE" id="PS51908">
    <property type="entry name" value="ZF_UBZ4"/>
    <property type="match status" value="1"/>
</dbReference>
<evidence type="ECO:0000313" key="13">
    <source>
        <dbReference type="Proteomes" id="UP000478008"/>
    </source>
</evidence>
<dbReference type="InterPro" id="IPR003593">
    <property type="entry name" value="AAA+_ATPase"/>
</dbReference>
<dbReference type="Pfam" id="PF00004">
    <property type="entry name" value="AAA"/>
    <property type="match status" value="1"/>
</dbReference>
<dbReference type="InterPro" id="IPR008921">
    <property type="entry name" value="DNA_pol3_clamp-load_cplx_C"/>
</dbReference>
<dbReference type="Gene3D" id="1.20.272.10">
    <property type="match status" value="1"/>
</dbReference>
<keyword evidence="5 10" id="KW-0227">DNA damage</keyword>
<evidence type="ECO:0000256" key="9">
    <source>
        <dbReference type="ARBA" id="ARBA00023204"/>
    </source>
</evidence>
<dbReference type="InterPro" id="IPR006642">
    <property type="entry name" value="Rad18_UBZ4"/>
</dbReference>
<dbReference type="CDD" id="cd00009">
    <property type="entry name" value="AAA"/>
    <property type="match status" value="1"/>
</dbReference>
<dbReference type="GO" id="GO:0017116">
    <property type="term" value="F:single-stranded DNA helicase activity"/>
    <property type="evidence" value="ECO:0007669"/>
    <property type="project" value="TreeGrafter"/>
</dbReference>
<dbReference type="PANTHER" id="PTHR13779">
    <property type="entry name" value="WERNER HELICASE-INTERACTING PROTEIN 1 FAMILY MEMBER"/>
    <property type="match status" value="1"/>
</dbReference>
<dbReference type="FunFam" id="1.10.3710.10:FF:000005">
    <property type="entry name" value="AAA family ATPase, putative"/>
    <property type="match status" value="1"/>
</dbReference>
<feature type="compositionally biased region" description="Basic and acidic residues" evidence="11">
    <location>
        <begin position="115"/>
        <end position="127"/>
    </location>
</feature>
<evidence type="ECO:0000256" key="11">
    <source>
        <dbReference type="SAM" id="MobiDB-lite"/>
    </source>
</evidence>
<evidence type="ECO:0000256" key="2">
    <source>
        <dbReference type="ARBA" id="ARBA00022705"/>
    </source>
</evidence>
<evidence type="ECO:0000256" key="10">
    <source>
        <dbReference type="PROSITE-ProRule" id="PRU01256"/>
    </source>
</evidence>
<evidence type="ECO:0000256" key="3">
    <source>
        <dbReference type="ARBA" id="ARBA00022723"/>
    </source>
</evidence>
<dbReference type="GO" id="GO:0006271">
    <property type="term" value="P:DNA strand elongation involved in DNA replication"/>
    <property type="evidence" value="ECO:0007669"/>
    <property type="project" value="UniProtKB-ARBA"/>
</dbReference>
<dbReference type="AlphaFoldDB" id="A0A7D9D0U8"/>
<evidence type="ECO:0000256" key="1">
    <source>
        <dbReference type="ARBA" id="ARBA00008959"/>
    </source>
</evidence>
<dbReference type="FunFam" id="3.40.50.300:FF:000137">
    <property type="entry name" value="Replication-associated recombination protein A"/>
    <property type="match status" value="1"/>
</dbReference>
<proteinExistence type="inferred from homology"/>
<dbReference type="GO" id="GO:0008270">
    <property type="term" value="F:zinc ion binding"/>
    <property type="evidence" value="ECO:0007669"/>
    <property type="project" value="UniProtKB-KW"/>
</dbReference>
<protein>
    <submittedName>
        <fullName evidence="12">DEBR0S6_02784g1_1</fullName>
    </submittedName>
</protein>
<dbReference type="InterPro" id="IPR032423">
    <property type="entry name" value="AAA_assoc_2"/>
</dbReference>
<comment type="similarity">
    <text evidence="1">Belongs to the AAA ATPase family. RarA/MGS1/WRNIP1 subfamily.</text>
</comment>
<keyword evidence="9 10" id="KW-0234">DNA repair</keyword>
<dbReference type="GO" id="GO:0000731">
    <property type="term" value="P:DNA synthesis involved in DNA repair"/>
    <property type="evidence" value="ECO:0007669"/>
    <property type="project" value="TreeGrafter"/>
</dbReference>
<dbReference type="Proteomes" id="UP000478008">
    <property type="component" value="Unassembled WGS sequence"/>
</dbReference>
<dbReference type="Pfam" id="PF16193">
    <property type="entry name" value="AAA_assoc_2"/>
    <property type="match status" value="1"/>
</dbReference>
<dbReference type="SMART" id="SM00382">
    <property type="entry name" value="AAA"/>
    <property type="match status" value="1"/>
</dbReference>
<dbReference type="GO" id="GO:0008047">
    <property type="term" value="F:enzyme activator activity"/>
    <property type="evidence" value="ECO:0007669"/>
    <property type="project" value="TreeGrafter"/>
</dbReference>
<dbReference type="SUPFAM" id="SSF48019">
    <property type="entry name" value="post-AAA+ oligomerization domain-like"/>
    <property type="match status" value="1"/>
</dbReference>
<dbReference type="SUPFAM" id="SSF52540">
    <property type="entry name" value="P-loop containing nucleoside triphosphate hydrolases"/>
    <property type="match status" value="1"/>
</dbReference>
<dbReference type="Gene3D" id="1.10.3710.10">
    <property type="entry name" value="DNA polymerase III clamp loader subunits, C-terminal domain"/>
    <property type="match status" value="1"/>
</dbReference>
<feature type="region of interest" description="Disordered" evidence="11">
    <location>
        <begin position="40"/>
        <end position="79"/>
    </location>
</feature>
<keyword evidence="2" id="KW-0235">DNA replication</keyword>
<dbReference type="CDD" id="cd18139">
    <property type="entry name" value="HLD_clamp_RarA"/>
    <property type="match status" value="1"/>
</dbReference>